<dbReference type="SUPFAM" id="SSF52980">
    <property type="entry name" value="Restriction endonuclease-like"/>
    <property type="match status" value="1"/>
</dbReference>
<dbReference type="Pfam" id="PF13156">
    <property type="entry name" value="Mrr_cat_2"/>
    <property type="match status" value="1"/>
</dbReference>
<dbReference type="AlphaFoldDB" id="A0A6C0CIG7"/>
<protein>
    <recommendedName>
        <fullName evidence="1">Mrr-like domain-containing protein</fullName>
    </recommendedName>
</protein>
<dbReference type="EMBL" id="MN739435">
    <property type="protein sequence ID" value="QHT04566.1"/>
    <property type="molecule type" value="Genomic_DNA"/>
</dbReference>
<sequence>MKQELLKFIREKLSKIQRSSYTLTESEKSQFNFFEEFLKCAHSYYSEPVHSLQDIKKRDNTKLRGDIFEYYALLYFKSDPKGWYTDAWLLEDVPKDILEELGLKRGDLGIDLILRDKAGKYSAVQVKYRTANKYKSKTVVGWKQLSTFYAIALKTGPYAKHIIFTNADYVRHVGKKTELDRSICIGSLRKIDSKRNQNMIAKADAELGVRSPMKGSQTVGSDSAKKLTVEEMRAQRLALFERS</sequence>
<accession>A0A6C0CIG7</accession>
<dbReference type="InterPro" id="IPR011335">
    <property type="entry name" value="Restrct_endonuc-II-like"/>
</dbReference>
<dbReference type="InterPro" id="IPR039442">
    <property type="entry name" value="Mrr-like_dom"/>
</dbReference>
<reference evidence="2" key="1">
    <citation type="journal article" date="2020" name="Nature">
        <title>Giant virus diversity and host interactions through global metagenomics.</title>
        <authorList>
            <person name="Schulz F."/>
            <person name="Roux S."/>
            <person name="Paez-Espino D."/>
            <person name="Jungbluth S."/>
            <person name="Walsh D.A."/>
            <person name="Denef V.J."/>
            <person name="McMahon K.D."/>
            <person name="Konstantinidis K.T."/>
            <person name="Eloe-Fadrosh E.A."/>
            <person name="Kyrpides N.C."/>
            <person name="Woyke T."/>
        </authorList>
    </citation>
    <scope>NUCLEOTIDE SEQUENCE</scope>
    <source>
        <strain evidence="2">GVMAG-M-3300021343-4</strain>
    </source>
</reference>
<proteinExistence type="predicted"/>
<feature type="domain" description="Mrr-like" evidence="1">
    <location>
        <begin position="84"/>
        <end position="172"/>
    </location>
</feature>
<evidence type="ECO:0000313" key="2">
    <source>
        <dbReference type="EMBL" id="QHT04566.1"/>
    </source>
</evidence>
<organism evidence="2">
    <name type="scientific">viral metagenome</name>
    <dbReference type="NCBI Taxonomy" id="1070528"/>
    <lineage>
        <taxon>unclassified sequences</taxon>
        <taxon>metagenomes</taxon>
        <taxon>organismal metagenomes</taxon>
    </lineage>
</organism>
<evidence type="ECO:0000259" key="1">
    <source>
        <dbReference type="Pfam" id="PF13156"/>
    </source>
</evidence>
<name>A0A6C0CIG7_9ZZZZ</name>